<gene>
    <name evidence="1" type="ORF">NX02_11040</name>
</gene>
<dbReference type="EMBL" id="CP006644">
    <property type="protein sequence ID" value="AHE53920.1"/>
    <property type="molecule type" value="Genomic_DNA"/>
</dbReference>
<dbReference type="Proteomes" id="UP000018851">
    <property type="component" value="Chromosome"/>
</dbReference>
<name>W0AE08_9SPHN</name>
<organism evidence="1 2">
    <name type="scientific">Sphingomonas sanxanigenens DSM 19645 = NX02</name>
    <dbReference type="NCBI Taxonomy" id="1123269"/>
    <lineage>
        <taxon>Bacteria</taxon>
        <taxon>Pseudomonadati</taxon>
        <taxon>Pseudomonadota</taxon>
        <taxon>Alphaproteobacteria</taxon>
        <taxon>Sphingomonadales</taxon>
        <taxon>Sphingomonadaceae</taxon>
        <taxon>Sphingomonas</taxon>
    </lineage>
</organism>
<protein>
    <submittedName>
        <fullName evidence="1">Uncharacterized protein</fullName>
    </submittedName>
</protein>
<dbReference type="HOGENOM" id="CLU_3333159_0_0_5"/>
<dbReference type="KEGG" id="ssan:NX02_11040"/>
<proteinExistence type="predicted"/>
<evidence type="ECO:0000313" key="1">
    <source>
        <dbReference type="EMBL" id="AHE53920.1"/>
    </source>
</evidence>
<dbReference type="AlphaFoldDB" id="W0AE08"/>
<evidence type="ECO:0000313" key="2">
    <source>
        <dbReference type="Proteomes" id="UP000018851"/>
    </source>
</evidence>
<reference evidence="1 2" key="1">
    <citation type="submission" date="2013-07" db="EMBL/GenBank/DDBJ databases">
        <title>Completed genome of Sphingomonas sanxanigenens NX02.</title>
        <authorList>
            <person name="Ma T."/>
            <person name="Huang H."/>
            <person name="Wu M."/>
            <person name="Li X."/>
            <person name="Li G."/>
        </authorList>
    </citation>
    <scope>NUCLEOTIDE SEQUENCE [LARGE SCALE GENOMIC DNA]</scope>
    <source>
        <strain evidence="1 2">NX02</strain>
    </source>
</reference>
<accession>W0AE08</accession>
<keyword evidence="2" id="KW-1185">Reference proteome</keyword>
<sequence length="38" mass="4039">MRREQAACEGDVGDVAAGGMDARIVAPGRAREREALRP</sequence>